<keyword evidence="10 17" id="KW-1133">Transmembrane helix</keyword>
<dbReference type="NCBIfam" id="TIGR00753">
    <property type="entry name" value="undec_PP_bacA"/>
    <property type="match status" value="1"/>
</dbReference>
<evidence type="ECO:0000313" key="18">
    <source>
        <dbReference type="EMBL" id="MFE4106411.1"/>
    </source>
</evidence>
<evidence type="ECO:0000256" key="5">
    <source>
        <dbReference type="ARBA" id="ARBA00022475"/>
    </source>
</evidence>
<dbReference type="RefSeq" id="WP_377964137.1">
    <property type="nucleotide sequence ID" value="NZ_JBHZOL010000065.1"/>
</dbReference>
<dbReference type="GO" id="GO:0050380">
    <property type="term" value="F:undecaprenyl-diphosphatase activity"/>
    <property type="evidence" value="ECO:0007669"/>
    <property type="project" value="UniProtKB-EC"/>
</dbReference>
<evidence type="ECO:0000256" key="12">
    <source>
        <dbReference type="ARBA" id="ARBA00023251"/>
    </source>
</evidence>
<feature type="transmembrane region" description="Helical" evidence="17">
    <location>
        <begin position="295"/>
        <end position="316"/>
    </location>
</feature>
<keyword evidence="8 17" id="KW-0133">Cell shape</keyword>
<dbReference type="PANTHER" id="PTHR30622:SF4">
    <property type="entry name" value="UNDECAPRENYL-DIPHOSPHATASE"/>
    <property type="match status" value="1"/>
</dbReference>
<name>A0ABW6IE15_9CYAN</name>
<evidence type="ECO:0000256" key="4">
    <source>
        <dbReference type="ARBA" id="ARBA00021581"/>
    </source>
</evidence>
<keyword evidence="19" id="KW-1185">Reference proteome</keyword>
<feature type="transmembrane region" description="Helical" evidence="17">
    <location>
        <begin position="265"/>
        <end position="289"/>
    </location>
</feature>
<evidence type="ECO:0000256" key="3">
    <source>
        <dbReference type="ARBA" id="ARBA00012374"/>
    </source>
</evidence>
<organism evidence="18 19">
    <name type="scientific">Almyronema epifaneia S1</name>
    <dbReference type="NCBI Taxonomy" id="2991925"/>
    <lineage>
        <taxon>Bacteria</taxon>
        <taxon>Bacillati</taxon>
        <taxon>Cyanobacteriota</taxon>
        <taxon>Cyanophyceae</taxon>
        <taxon>Nodosilineales</taxon>
        <taxon>Nodosilineaceae</taxon>
        <taxon>Almyronema</taxon>
        <taxon>Almyronema epifaneia</taxon>
    </lineage>
</organism>
<dbReference type="EC" id="3.6.1.27" evidence="3 17"/>
<feature type="transmembrane region" description="Helical" evidence="17">
    <location>
        <begin position="165"/>
        <end position="184"/>
    </location>
</feature>
<evidence type="ECO:0000256" key="6">
    <source>
        <dbReference type="ARBA" id="ARBA00022692"/>
    </source>
</evidence>
<feature type="transmembrane region" description="Helical" evidence="17">
    <location>
        <begin position="86"/>
        <end position="105"/>
    </location>
</feature>
<evidence type="ECO:0000256" key="15">
    <source>
        <dbReference type="ARBA" id="ARBA00032932"/>
    </source>
</evidence>
<protein>
    <recommendedName>
        <fullName evidence="4 17">Undecaprenyl-diphosphatase</fullName>
        <ecNumber evidence="3 17">3.6.1.27</ecNumber>
    </recommendedName>
    <alternativeName>
        <fullName evidence="15 17">Bacitracin resistance protein</fullName>
    </alternativeName>
    <alternativeName>
        <fullName evidence="14 17">Undecaprenyl pyrophosphate phosphatase</fullName>
    </alternativeName>
</protein>
<evidence type="ECO:0000256" key="8">
    <source>
        <dbReference type="ARBA" id="ARBA00022960"/>
    </source>
</evidence>
<keyword evidence="6 17" id="KW-0812">Transmembrane</keyword>
<feature type="transmembrane region" description="Helical" evidence="17">
    <location>
        <begin position="131"/>
        <end position="153"/>
    </location>
</feature>
<keyword evidence="9 17" id="KW-0573">Peptidoglycan synthesis</keyword>
<comment type="function">
    <text evidence="17">Catalyzes the dephosphorylation of undecaprenyl diphosphate (UPP). Confers resistance to bacitracin.</text>
</comment>
<dbReference type="Proteomes" id="UP001600165">
    <property type="component" value="Unassembled WGS sequence"/>
</dbReference>
<keyword evidence="5 17" id="KW-1003">Cell membrane</keyword>
<proteinExistence type="inferred from homology"/>
<evidence type="ECO:0000256" key="1">
    <source>
        <dbReference type="ARBA" id="ARBA00004651"/>
    </source>
</evidence>
<comment type="catalytic activity">
    <reaction evidence="16 17">
        <text>di-trans,octa-cis-undecaprenyl diphosphate + H2O = di-trans,octa-cis-undecaprenyl phosphate + phosphate + H(+)</text>
        <dbReference type="Rhea" id="RHEA:28094"/>
        <dbReference type="ChEBI" id="CHEBI:15377"/>
        <dbReference type="ChEBI" id="CHEBI:15378"/>
        <dbReference type="ChEBI" id="CHEBI:43474"/>
        <dbReference type="ChEBI" id="CHEBI:58405"/>
        <dbReference type="ChEBI" id="CHEBI:60392"/>
        <dbReference type="EC" id="3.6.1.27"/>
    </reaction>
</comment>
<keyword evidence="11 17" id="KW-0472">Membrane</keyword>
<evidence type="ECO:0000256" key="17">
    <source>
        <dbReference type="HAMAP-Rule" id="MF_01006"/>
    </source>
</evidence>
<dbReference type="PANTHER" id="PTHR30622">
    <property type="entry name" value="UNDECAPRENYL-DIPHOSPHATASE"/>
    <property type="match status" value="1"/>
</dbReference>
<evidence type="ECO:0000256" key="7">
    <source>
        <dbReference type="ARBA" id="ARBA00022801"/>
    </source>
</evidence>
<dbReference type="HAMAP" id="MF_01006">
    <property type="entry name" value="Undec_diphosphatase"/>
    <property type="match status" value="1"/>
</dbReference>
<evidence type="ECO:0000256" key="16">
    <source>
        <dbReference type="ARBA" id="ARBA00047594"/>
    </source>
</evidence>
<dbReference type="NCBIfam" id="NF001394">
    <property type="entry name" value="PRK00281.2-5"/>
    <property type="match status" value="1"/>
</dbReference>
<feature type="transmembrane region" description="Helical" evidence="17">
    <location>
        <begin position="12"/>
        <end position="32"/>
    </location>
</feature>
<dbReference type="Pfam" id="PF02673">
    <property type="entry name" value="BacA"/>
    <property type="match status" value="1"/>
</dbReference>
<evidence type="ECO:0000256" key="11">
    <source>
        <dbReference type="ARBA" id="ARBA00023136"/>
    </source>
</evidence>
<evidence type="ECO:0000256" key="14">
    <source>
        <dbReference type="ARBA" id="ARBA00032707"/>
    </source>
</evidence>
<gene>
    <name evidence="17" type="primary">uppP</name>
    <name evidence="18" type="ORF">ACFVKH_09000</name>
</gene>
<evidence type="ECO:0000256" key="2">
    <source>
        <dbReference type="ARBA" id="ARBA00010621"/>
    </source>
</evidence>
<comment type="miscellaneous">
    <text evidence="17">Bacitracin is thought to be involved in the inhibition of peptidoglycan synthesis by sequestering undecaprenyl diphosphate, thereby reducing the pool of lipid carrier available.</text>
</comment>
<keyword evidence="7 17" id="KW-0378">Hydrolase</keyword>
<evidence type="ECO:0000256" key="9">
    <source>
        <dbReference type="ARBA" id="ARBA00022984"/>
    </source>
</evidence>
<reference evidence="18 19" key="1">
    <citation type="submission" date="2024-10" db="EMBL/GenBank/DDBJ databases">
        <authorList>
            <person name="Ratan Roy A."/>
            <person name="Morales Sandoval P.H."/>
            <person name="De Los Santos Villalobos S."/>
            <person name="Chakraborty S."/>
            <person name="Mukherjee J."/>
        </authorList>
    </citation>
    <scope>NUCLEOTIDE SEQUENCE [LARGE SCALE GENOMIC DNA]</scope>
    <source>
        <strain evidence="18 19">S1</strain>
    </source>
</reference>
<dbReference type="EMBL" id="JBHZOL010000065">
    <property type="protein sequence ID" value="MFE4106411.1"/>
    <property type="molecule type" value="Genomic_DNA"/>
</dbReference>
<comment type="similarity">
    <text evidence="2 17">Belongs to the UppP family.</text>
</comment>
<sequence length="323" mass="34671">MAMKLCRWLHSYQLPIIMIQLFSESVISFYGLPVAQAASSEVLAPFNVWQAIVVGIVQGLTEFLPISSTAHVKIVPVALGWGDPGVGFTAVVQLGSIGAILGYFWDDVRQVTAGMVQAVSKGHYQSNEFRIGLGILLGTVPIVVLGLLVKLFFAEQYDLFGRSSLTIAITSIGLALLLGLAELVGRRQRGYEAVGLWDGIGMGFAQALALIPGVSRSGSTITAGLFMGLDRPTAARFSLLMGIPAILISGLVEAKDLLDVEAGDIGLLAIAAGVIASAISSYLAIYWLIRFLRDHTTWVFVFYRIGFGLVILWAIATQRMPNI</sequence>
<evidence type="ECO:0000256" key="10">
    <source>
        <dbReference type="ARBA" id="ARBA00022989"/>
    </source>
</evidence>
<accession>A0ABW6IE15</accession>
<keyword evidence="12 17" id="KW-0046">Antibiotic resistance</keyword>
<feature type="transmembrane region" description="Helical" evidence="17">
    <location>
        <begin position="234"/>
        <end position="253"/>
    </location>
</feature>
<comment type="caution">
    <text evidence="18">The sequence shown here is derived from an EMBL/GenBank/DDBJ whole genome shotgun (WGS) entry which is preliminary data.</text>
</comment>
<evidence type="ECO:0000313" key="19">
    <source>
        <dbReference type="Proteomes" id="UP001600165"/>
    </source>
</evidence>
<keyword evidence="13 17" id="KW-0961">Cell wall biogenesis/degradation</keyword>
<evidence type="ECO:0000256" key="13">
    <source>
        <dbReference type="ARBA" id="ARBA00023316"/>
    </source>
</evidence>
<feature type="transmembrane region" description="Helical" evidence="17">
    <location>
        <begin position="196"/>
        <end position="214"/>
    </location>
</feature>
<comment type="subcellular location">
    <subcellularLocation>
        <location evidence="1 17">Cell membrane</location>
        <topology evidence="1 17">Multi-pass membrane protein</topology>
    </subcellularLocation>
</comment>
<dbReference type="InterPro" id="IPR003824">
    <property type="entry name" value="UppP"/>
</dbReference>